<dbReference type="GO" id="GO:0016281">
    <property type="term" value="C:eukaryotic translation initiation factor 4F complex"/>
    <property type="evidence" value="ECO:0007669"/>
    <property type="project" value="TreeGrafter"/>
</dbReference>
<feature type="region of interest" description="Disordered" evidence="4">
    <location>
        <begin position="93"/>
        <end position="203"/>
    </location>
</feature>
<comment type="similarity">
    <text evidence="1">Belongs to the eukaryotic initiation factor 4G family.</text>
</comment>
<evidence type="ECO:0000313" key="7">
    <source>
        <dbReference type="Proteomes" id="UP001489004"/>
    </source>
</evidence>
<dbReference type="SMART" id="SM00543">
    <property type="entry name" value="MIF4G"/>
    <property type="match status" value="1"/>
</dbReference>
<accession>A0AAW1QFQ9</accession>
<dbReference type="SUPFAM" id="SSF48371">
    <property type="entry name" value="ARM repeat"/>
    <property type="match status" value="2"/>
</dbReference>
<feature type="region of interest" description="Disordered" evidence="4">
    <location>
        <begin position="564"/>
        <end position="612"/>
    </location>
</feature>
<dbReference type="PANTHER" id="PTHR23253">
    <property type="entry name" value="EUKARYOTIC TRANSLATION INITIATION FACTOR 4 GAMMA"/>
    <property type="match status" value="1"/>
</dbReference>
<dbReference type="SMART" id="SM00544">
    <property type="entry name" value="MA3"/>
    <property type="match status" value="1"/>
</dbReference>
<keyword evidence="2" id="KW-0396">Initiation factor</keyword>
<gene>
    <name evidence="6" type="ORF">WJX72_008106</name>
</gene>
<feature type="compositionally biased region" description="Low complexity" evidence="4">
    <location>
        <begin position="149"/>
        <end position="170"/>
    </location>
</feature>
<dbReference type="InterPro" id="IPR003890">
    <property type="entry name" value="MIF4G-like_typ-3"/>
</dbReference>
<dbReference type="GO" id="GO:0003729">
    <property type="term" value="F:mRNA binding"/>
    <property type="evidence" value="ECO:0007669"/>
    <property type="project" value="TreeGrafter"/>
</dbReference>
<dbReference type="EMBL" id="JALJOR010000003">
    <property type="protein sequence ID" value="KAK9820254.1"/>
    <property type="molecule type" value="Genomic_DNA"/>
</dbReference>
<dbReference type="Pfam" id="PF02854">
    <property type="entry name" value="MIF4G"/>
    <property type="match status" value="1"/>
</dbReference>
<evidence type="ECO:0000256" key="4">
    <source>
        <dbReference type="SAM" id="MobiDB-lite"/>
    </source>
</evidence>
<feature type="domain" description="MI" evidence="5">
    <location>
        <begin position="611"/>
        <end position="734"/>
    </location>
</feature>
<feature type="compositionally biased region" description="Basic and acidic residues" evidence="4">
    <location>
        <begin position="567"/>
        <end position="577"/>
    </location>
</feature>
<evidence type="ECO:0000313" key="6">
    <source>
        <dbReference type="EMBL" id="KAK9820254.1"/>
    </source>
</evidence>
<dbReference type="PANTHER" id="PTHR23253:SF53">
    <property type="entry name" value="EUKARYOTIC TRANSLATION INITIATION FACTOR ISOFORM 4G-1"/>
    <property type="match status" value="1"/>
</dbReference>
<protein>
    <recommendedName>
        <fullName evidence="5">MI domain-containing protein</fullName>
    </recommendedName>
</protein>
<dbReference type="Proteomes" id="UP001489004">
    <property type="component" value="Unassembled WGS sequence"/>
</dbReference>
<dbReference type="InterPro" id="IPR016024">
    <property type="entry name" value="ARM-type_fold"/>
</dbReference>
<feature type="compositionally biased region" description="Low complexity" evidence="4">
    <location>
        <begin position="123"/>
        <end position="139"/>
    </location>
</feature>
<feature type="compositionally biased region" description="Basic and acidic residues" evidence="4">
    <location>
        <begin position="603"/>
        <end position="612"/>
    </location>
</feature>
<dbReference type="InterPro" id="IPR003891">
    <property type="entry name" value="Initiation_fac_eIF4g_MI"/>
</dbReference>
<sequence length="805" mass="85833">MADEEVVLRPLSFKPGGGGAANPFAAFGKGAGATLKPKAKEAAVAKEIRKKNPSDIVRYGREFMLRFSEHYIKMPSELVGLEITVDVIETKQPTSEAAAAAVSEPTDTRDWRTRQPLPAGAEGTSQPQAAPQSQPQTGANGQGDWQQSGARGAPAAAAQPRAVPQKAGASGKAGAGGKAGTAAGGAASGKPASDSQAGAQAPPRIVQQPRSLPVQQPAAAAGQPAAAASVKIVTAADKGLKAWQPGGASAAQGTDKALKVVKGVLNKLTPEKFERLLQQLLQAVNSVDILAGTITLVFENAVAQPTFVSVYADLCARLAESLPSFPPPEGEHKPMTFKRVLLNTCQEEFEGAAEAQTALASVPEDQREAAERRVKMRTLGNIRLISELYKKEVVQETILHVCMAQMIGDTKQEPLEDNVEALCEMLTIAGKKLDESDKGRKKLEGYFVLLEKWAKSPLLAARIRFMIRDVIELRRSKWIPRRETLQAKKLDEIHAEAHAELGMVPVTLMPTLQLPALPRLQQEDVELFPAFRGDADWKHSGGLGAIDGKFSAFVGNYTAVPTAAAKPADKPAEKPAEKPAAAPAPAPAASTSAEEAAMAGPRYAKDMKPEEREEKAGQLFDEFLSSNDTAEALNCVRDLSIPGFMPKIVEVGINKMYDSMRDKEHDMLAGLLVALAKKGAYSAEDFLTGLHTKTDMMEDLSLDIPKAPSLTAKLTARAIIDGVIGLDKLADLSEKIESAEPRRTFVALTLRAIKMGAGEERFQKLLTDSGFKAGELLKADPEFDPADLPDVASFLKQEGLAAVPV</sequence>
<comment type="caution">
    <text evidence="6">The sequence shown here is derived from an EMBL/GenBank/DDBJ whole genome shotgun (WGS) entry which is preliminary data.</text>
</comment>
<keyword evidence="3" id="KW-0648">Protein biosynthesis</keyword>
<reference evidence="6 7" key="1">
    <citation type="journal article" date="2024" name="Nat. Commun.">
        <title>Phylogenomics reveals the evolutionary origins of lichenization in chlorophyte algae.</title>
        <authorList>
            <person name="Puginier C."/>
            <person name="Libourel C."/>
            <person name="Otte J."/>
            <person name="Skaloud P."/>
            <person name="Haon M."/>
            <person name="Grisel S."/>
            <person name="Petersen M."/>
            <person name="Berrin J.G."/>
            <person name="Delaux P.M."/>
            <person name="Dal Grande F."/>
            <person name="Keller J."/>
        </authorList>
    </citation>
    <scope>NUCLEOTIDE SEQUENCE [LARGE SCALE GENOMIC DNA]</scope>
    <source>
        <strain evidence="6 7">SAG 2043</strain>
    </source>
</reference>
<name>A0AAW1QFQ9_9CHLO</name>
<feature type="compositionally biased region" description="Gly residues" evidence="4">
    <location>
        <begin position="171"/>
        <end position="187"/>
    </location>
</feature>
<dbReference type="Gene3D" id="1.25.40.180">
    <property type="match status" value="2"/>
</dbReference>
<proteinExistence type="inferred from homology"/>
<evidence type="ECO:0000256" key="2">
    <source>
        <dbReference type="ARBA" id="ARBA00022540"/>
    </source>
</evidence>
<evidence type="ECO:0000256" key="1">
    <source>
        <dbReference type="ARBA" id="ARBA00005775"/>
    </source>
</evidence>
<dbReference type="PROSITE" id="PS51366">
    <property type="entry name" value="MI"/>
    <property type="match status" value="1"/>
</dbReference>
<evidence type="ECO:0000256" key="3">
    <source>
        <dbReference type="ARBA" id="ARBA00022917"/>
    </source>
</evidence>
<feature type="compositionally biased region" description="Low complexity" evidence="4">
    <location>
        <begin position="578"/>
        <end position="597"/>
    </location>
</feature>
<dbReference type="AlphaFoldDB" id="A0AAW1QFQ9"/>
<dbReference type="GO" id="GO:0003743">
    <property type="term" value="F:translation initiation factor activity"/>
    <property type="evidence" value="ECO:0007669"/>
    <property type="project" value="UniProtKB-KW"/>
</dbReference>
<evidence type="ECO:0000259" key="5">
    <source>
        <dbReference type="PROSITE" id="PS51366"/>
    </source>
</evidence>
<keyword evidence="7" id="KW-1185">Reference proteome</keyword>
<dbReference type="Pfam" id="PF02847">
    <property type="entry name" value="MA3"/>
    <property type="match status" value="1"/>
</dbReference>
<organism evidence="6 7">
    <name type="scientific">[Myrmecia] bisecta</name>
    <dbReference type="NCBI Taxonomy" id="41462"/>
    <lineage>
        <taxon>Eukaryota</taxon>
        <taxon>Viridiplantae</taxon>
        <taxon>Chlorophyta</taxon>
        <taxon>core chlorophytes</taxon>
        <taxon>Trebouxiophyceae</taxon>
        <taxon>Trebouxiales</taxon>
        <taxon>Trebouxiaceae</taxon>
        <taxon>Myrmecia</taxon>
    </lineage>
</organism>